<dbReference type="AlphaFoldDB" id="A0A368KQK7"/>
<dbReference type="RefSeq" id="WP_114368850.1">
    <property type="nucleotide sequence ID" value="NZ_QPEX01000024.1"/>
</dbReference>
<name>A0A368KQK7_9BACT</name>
<evidence type="ECO:0000313" key="1">
    <source>
        <dbReference type="EMBL" id="RCS49133.1"/>
    </source>
</evidence>
<accession>A0A368KQK7</accession>
<protein>
    <submittedName>
        <fullName evidence="1">Uncharacterized protein</fullName>
    </submittedName>
</protein>
<sequence length="187" mass="20972">MVSSNGFFGWMDAHPSSDSPEDYVTQSHSTLWISDHDPCVDSLLNRVTAQFGDPVARFPADVFESSQNLVREIRGTTTDWQQLDVIVVGHPCFLPVSQLVHGSNEFSENDNLNLDSLTMRVTRKQRQSKLAEQRLLGVSAQLAQACTMLDHLAIRHVLVTPMFFRPESGAICFYDERTSGFQAIGRK</sequence>
<proteinExistence type="predicted"/>
<evidence type="ECO:0000313" key="2">
    <source>
        <dbReference type="Proteomes" id="UP000253562"/>
    </source>
</evidence>
<comment type="caution">
    <text evidence="1">The sequence shown here is derived from an EMBL/GenBank/DDBJ whole genome shotgun (WGS) entry which is preliminary data.</text>
</comment>
<dbReference type="Proteomes" id="UP000253562">
    <property type="component" value="Unassembled WGS sequence"/>
</dbReference>
<dbReference type="OrthoDB" id="9878389at2"/>
<reference evidence="1 2" key="1">
    <citation type="submission" date="2018-07" db="EMBL/GenBank/DDBJ databases">
        <title>Comparative genomes isolates from brazilian mangrove.</title>
        <authorList>
            <person name="De Araujo J.E."/>
            <person name="Taketani R.G."/>
            <person name="Silva M.C.P."/>
            <person name="Lourenco M.V."/>
            <person name="Oliveira V.M."/>
            <person name="Andreote F.D."/>
        </authorList>
    </citation>
    <scope>NUCLEOTIDE SEQUENCE [LARGE SCALE GENOMIC DNA]</scope>
    <source>
        <strain evidence="1 2">HEX PRIS-MGV</strain>
    </source>
</reference>
<gene>
    <name evidence="1" type="ORF">DTL42_11355</name>
</gene>
<organism evidence="1 2">
    <name type="scientific">Bremerella cremea</name>
    <dbReference type="NCBI Taxonomy" id="1031537"/>
    <lineage>
        <taxon>Bacteria</taxon>
        <taxon>Pseudomonadati</taxon>
        <taxon>Planctomycetota</taxon>
        <taxon>Planctomycetia</taxon>
        <taxon>Pirellulales</taxon>
        <taxon>Pirellulaceae</taxon>
        <taxon>Bremerella</taxon>
    </lineage>
</organism>
<dbReference type="EMBL" id="QPEX01000024">
    <property type="protein sequence ID" value="RCS49133.1"/>
    <property type="molecule type" value="Genomic_DNA"/>
</dbReference>